<organism evidence="2 3">
    <name type="scientific">Austropuccinia psidii MF-1</name>
    <dbReference type="NCBI Taxonomy" id="1389203"/>
    <lineage>
        <taxon>Eukaryota</taxon>
        <taxon>Fungi</taxon>
        <taxon>Dikarya</taxon>
        <taxon>Basidiomycota</taxon>
        <taxon>Pucciniomycotina</taxon>
        <taxon>Pucciniomycetes</taxon>
        <taxon>Pucciniales</taxon>
        <taxon>Sphaerophragmiaceae</taxon>
        <taxon>Austropuccinia</taxon>
    </lineage>
</organism>
<protein>
    <submittedName>
        <fullName evidence="2">Uncharacterized protein</fullName>
    </submittedName>
</protein>
<dbReference type="Proteomes" id="UP000765509">
    <property type="component" value="Unassembled WGS sequence"/>
</dbReference>
<gene>
    <name evidence="2" type="ORF">O181_080051</name>
</gene>
<reference evidence="2" key="1">
    <citation type="submission" date="2021-03" db="EMBL/GenBank/DDBJ databases">
        <title>Draft genome sequence of rust myrtle Austropuccinia psidii MF-1, a brazilian biotype.</title>
        <authorList>
            <person name="Quecine M.C."/>
            <person name="Pachon D.M.R."/>
            <person name="Bonatelli M.L."/>
            <person name="Correr F.H."/>
            <person name="Franceschini L.M."/>
            <person name="Leite T.F."/>
            <person name="Margarido G.R.A."/>
            <person name="Almeida C.A."/>
            <person name="Ferrarezi J.A."/>
            <person name="Labate C.A."/>
        </authorList>
    </citation>
    <scope>NUCLEOTIDE SEQUENCE</scope>
    <source>
        <strain evidence="2">MF-1</strain>
    </source>
</reference>
<keyword evidence="3" id="KW-1185">Reference proteome</keyword>
<evidence type="ECO:0000256" key="1">
    <source>
        <dbReference type="SAM" id="MobiDB-lite"/>
    </source>
</evidence>
<dbReference type="AlphaFoldDB" id="A0A9Q3FN16"/>
<feature type="compositionally biased region" description="Polar residues" evidence="1">
    <location>
        <begin position="109"/>
        <end position="119"/>
    </location>
</feature>
<proteinExistence type="predicted"/>
<feature type="compositionally biased region" description="Low complexity" evidence="1">
    <location>
        <begin position="69"/>
        <end position="80"/>
    </location>
</feature>
<accession>A0A9Q3FN16</accession>
<sequence length="148" mass="16212">MSPVHLTNLAISRNKTEDRPGLFRVRRPGSGQHGNHNRWKDTEGSHAHTALHPPIQWELQTRGLKGYGSSSSAPSTPQRSIPMENGKHEVQPSFTLVITGSMLPEGMSQRDTLQRSYGNHQRIESQLEVQTPGGKGSQDKGEASPGTV</sequence>
<dbReference type="EMBL" id="AVOT02044990">
    <property type="protein sequence ID" value="MBW0540336.1"/>
    <property type="molecule type" value="Genomic_DNA"/>
</dbReference>
<evidence type="ECO:0000313" key="2">
    <source>
        <dbReference type="EMBL" id="MBW0540336.1"/>
    </source>
</evidence>
<name>A0A9Q3FN16_9BASI</name>
<feature type="region of interest" description="Disordered" evidence="1">
    <location>
        <begin position="1"/>
        <end position="148"/>
    </location>
</feature>
<comment type="caution">
    <text evidence="2">The sequence shown here is derived from an EMBL/GenBank/DDBJ whole genome shotgun (WGS) entry which is preliminary data.</text>
</comment>
<evidence type="ECO:0000313" key="3">
    <source>
        <dbReference type="Proteomes" id="UP000765509"/>
    </source>
</evidence>